<dbReference type="EMBL" id="LN907858">
    <property type="protein sequence ID" value="CUU39256.1"/>
    <property type="molecule type" value="Genomic_DNA"/>
</dbReference>
<evidence type="ECO:0000313" key="2">
    <source>
        <dbReference type="EMBL" id="CUU39256.1"/>
    </source>
</evidence>
<feature type="transmembrane region" description="Helical" evidence="1">
    <location>
        <begin position="143"/>
        <end position="167"/>
    </location>
</feature>
<accession>A0A099UI06</accession>
<feature type="transmembrane region" description="Helical" evidence="1">
    <location>
        <begin position="203"/>
        <end position="223"/>
    </location>
</feature>
<dbReference type="AlphaFoldDB" id="A0A099UI06"/>
<dbReference type="PATRIC" id="fig|76936.10.peg.359"/>
<name>A0A099UI06_9HELI</name>
<reference evidence="3 4" key="1">
    <citation type="journal article" date="2014" name="Genome Announc.">
        <title>Draft genome sequences of eight enterohepatic helicobacter species isolated from both laboratory and wild rodents.</title>
        <authorList>
            <person name="Sheh A."/>
            <person name="Shen Z."/>
            <person name="Fox J.G."/>
        </authorList>
    </citation>
    <scope>NUCLEOTIDE SEQUENCE [LARGE SCALE GENOMIC DNA]</scope>
    <source>
        <strain evidence="3 4">MIT 98-6810</strain>
    </source>
</reference>
<keyword evidence="1" id="KW-0812">Transmembrane</keyword>
<dbReference type="Proteomes" id="UP000029925">
    <property type="component" value="Unassembled WGS sequence"/>
</dbReference>
<feature type="transmembrane region" description="Helical" evidence="1">
    <location>
        <begin position="53"/>
        <end position="80"/>
    </location>
</feature>
<keyword evidence="1" id="KW-1133">Transmembrane helix</keyword>
<feature type="transmembrane region" description="Helical" evidence="1">
    <location>
        <begin position="174"/>
        <end position="197"/>
    </location>
</feature>
<dbReference type="RefSeq" id="WP_034342094.1">
    <property type="nucleotide sequence ID" value="NZ_CAOMZE010000008.1"/>
</dbReference>
<dbReference type="STRING" id="76936.BN2458_PEG0370"/>
<dbReference type="KEGG" id="hty:BN2458_PEG0370"/>
<protein>
    <submittedName>
        <fullName evidence="2">Predicted membrane-associated</fullName>
    </submittedName>
</protein>
<dbReference type="GeneID" id="78150696"/>
<feature type="transmembrane region" description="Helical" evidence="1">
    <location>
        <begin position="101"/>
        <end position="123"/>
    </location>
</feature>
<dbReference type="Proteomes" id="UP000064525">
    <property type="component" value="Chromosome I"/>
</dbReference>
<organism evidence="2 5">
    <name type="scientific">Helicobacter typhlonius</name>
    <dbReference type="NCBI Taxonomy" id="76936"/>
    <lineage>
        <taxon>Bacteria</taxon>
        <taxon>Pseudomonadati</taxon>
        <taxon>Campylobacterota</taxon>
        <taxon>Epsilonproteobacteria</taxon>
        <taxon>Campylobacterales</taxon>
        <taxon>Helicobacteraceae</taxon>
        <taxon>Helicobacter</taxon>
    </lineage>
</organism>
<keyword evidence="1" id="KW-0472">Membrane</keyword>
<feature type="transmembrane region" description="Helical" evidence="1">
    <location>
        <begin position="12"/>
        <end position="33"/>
    </location>
</feature>
<sequence>MKGFFTFFKYEFLSSAMPLAFTYGMGTLALLLLRVPDISFSSEWVFYEGIIRVLLNTLMMGSFIAFGILLIVRAFQSFWVEIFGSRGYLTLTLPLSLDTILLSKIITLAFWAVIGTYCASVFYNLEFFVEILLNIDIQNALIIFFDTLIIILFYITLILFITALLNALKVRTFVLFKGFGIALVIHLLWIPFTLVYVMRYDSFLSIDTLFLSIVFYFVARYLIMYKLELE</sequence>
<evidence type="ECO:0000313" key="5">
    <source>
        <dbReference type="Proteomes" id="UP000064525"/>
    </source>
</evidence>
<evidence type="ECO:0000256" key="1">
    <source>
        <dbReference type="SAM" id="Phobius"/>
    </source>
</evidence>
<dbReference type="OrthoDB" id="5329311at2"/>
<evidence type="ECO:0000313" key="4">
    <source>
        <dbReference type="Proteomes" id="UP000029925"/>
    </source>
</evidence>
<dbReference type="EMBL" id="JRPF02000001">
    <property type="protein sequence ID" value="TLD79601.1"/>
    <property type="molecule type" value="Genomic_DNA"/>
</dbReference>
<keyword evidence="4" id="KW-1185">Reference proteome</keyword>
<proteinExistence type="predicted"/>
<evidence type="ECO:0000313" key="3">
    <source>
        <dbReference type="EMBL" id="TLD79601.1"/>
    </source>
</evidence>
<gene>
    <name evidence="2" type="ORF">BN2458_PEG0370</name>
    <name evidence="3" type="ORF">LS75_001305</name>
</gene>
<reference evidence="2" key="2">
    <citation type="submission" date="2015-11" db="EMBL/GenBank/DDBJ databases">
        <authorList>
            <person name="Zhang Y."/>
            <person name="Guo Z."/>
        </authorList>
    </citation>
    <scope>NUCLEOTIDE SEQUENCE</scope>
    <source>
        <strain evidence="2">1</strain>
    </source>
</reference>
<reference evidence="5" key="3">
    <citation type="submission" date="2015-11" db="EMBL/GenBank/DDBJ databases">
        <authorList>
            <person name="Anvar S.Y."/>
        </authorList>
    </citation>
    <scope>NUCLEOTIDE SEQUENCE [LARGE SCALE GENOMIC DNA]</scope>
</reference>